<evidence type="ECO:0000256" key="1">
    <source>
        <dbReference type="SAM" id="MobiDB-lite"/>
    </source>
</evidence>
<keyword evidence="4" id="KW-1185">Reference proteome</keyword>
<gene>
    <name evidence="3" type="ORF">BTA35_0210165</name>
</gene>
<protein>
    <recommendedName>
        <fullName evidence="2">DUF7281 domain-containing protein</fullName>
    </recommendedName>
</protein>
<dbReference type="RefSeq" id="WP_078319686.1">
    <property type="nucleotide sequence ID" value="NZ_FXTS01000003.1"/>
</dbReference>
<comment type="caution">
    <text evidence="3">The sequence shown here is derived from an EMBL/GenBank/DDBJ whole genome shotgun (WGS) entry which is preliminary data.</text>
</comment>
<dbReference type="AlphaFoldDB" id="A0A1T1HBU2"/>
<feature type="domain" description="DUF7281" evidence="2">
    <location>
        <begin position="132"/>
        <end position="283"/>
    </location>
</feature>
<evidence type="ECO:0000259" key="2">
    <source>
        <dbReference type="Pfam" id="PF23947"/>
    </source>
</evidence>
<dbReference type="Proteomes" id="UP000190064">
    <property type="component" value="Unassembled WGS sequence"/>
</dbReference>
<accession>A0A1T1HBU2</accession>
<proteinExistence type="predicted"/>
<reference evidence="3" key="1">
    <citation type="submission" date="2017-02" db="EMBL/GenBank/DDBJ databases">
        <title>Draft Genome Sequence of the Salt Water Bacterium Oceanospirillum linum ATCC 11336.</title>
        <authorList>
            <person name="Trachtenberg A.M."/>
            <person name="Carney J.G."/>
            <person name="Linnane J.D."/>
            <person name="Rheaume B.A."/>
            <person name="Pitts N.L."/>
            <person name="Mykles D.L."/>
            <person name="Maclea K.S."/>
        </authorList>
    </citation>
    <scope>NUCLEOTIDE SEQUENCE [LARGE SCALE GENOMIC DNA]</scope>
    <source>
        <strain evidence="3">ATCC 11336</strain>
    </source>
</reference>
<name>A0A1T1HBU2_OCELI</name>
<evidence type="ECO:0000313" key="4">
    <source>
        <dbReference type="Proteomes" id="UP000190064"/>
    </source>
</evidence>
<feature type="region of interest" description="Disordered" evidence="1">
    <location>
        <begin position="87"/>
        <end position="107"/>
    </location>
</feature>
<evidence type="ECO:0000313" key="3">
    <source>
        <dbReference type="EMBL" id="OOV87324.1"/>
    </source>
</evidence>
<dbReference type="Pfam" id="PF23947">
    <property type="entry name" value="DUF7281"/>
    <property type="match status" value="1"/>
</dbReference>
<sequence>MDVLPGNVNRWLRDKEAQVRREHRAKVKRGKTLTQLIQWCLDQDLPSDLCPANSLQLNEFYLTAELLNAIDQRQRLLGHHSFRDDLSDKTRMEQAQQSDQEDKQQGLKPRENRVLVYLPKPLPCELTGQIPVVDLDVTALDLSRFSRLITVENLDCFYRLADFCLSPQSDDLIVYRGDQLYARGVKKLRQAWQALYPDDKTHPMIYFGDFDPAGVKIAISEGYQQLLLPPDDQLEAHARPLMNPEKQDTSNHTLQTYRAQLNPALQTLLPTLKQRGLRQQKMQGLALRILNIYPDKAQDGSGC</sequence>
<dbReference type="STRING" id="966.BTA35_0210165"/>
<dbReference type="InterPro" id="IPR055705">
    <property type="entry name" value="DUF7281"/>
</dbReference>
<organism evidence="3 4">
    <name type="scientific">Oceanospirillum linum</name>
    <dbReference type="NCBI Taxonomy" id="966"/>
    <lineage>
        <taxon>Bacteria</taxon>
        <taxon>Pseudomonadati</taxon>
        <taxon>Pseudomonadota</taxon>
        <taxon>Gammaproteobacteria</taxon>
        <taxon>Oceanospirillales</taxon>
        <taxon>Oceanospirillaceae</taxon>
        <taxon>Oceanospirillum</taxon>
    </lineage>
</organism>
<dbReference type="EMBL" id="MTSD02000003">
    <property type="protein sequence ID" value="OOV87324.1"/>
    <property type="molecule type" value="Genomic_DNA"/>
</dbReference>